<evidence type="ECO:0000313" key="1">
    <source>
        <dbReference type="EMBL" id="GFO11732.1"/>
    </source>
</evidence>
<sequence length="110" mass="12274">MFLVLASHDVNGYFPERQMLAKVTLLPGFIAVPLQTGSFQYLQIAQSNDYLACNVSRVGLRHFPPAATFNKKRFASGRGDISITLLEFHVGGERKISNPVIMYFSLVLLL</sequence>
<dbReference type="EMBL" id="BLXT01004326">
    <property type="protein sequence ID" value="GFO11732.1"/>
    <property type="molecule type" value="Genomic_DNA"/>
</dbReference>
<protein>
    <submittedName>
        <fullName evidence="1">Uncharacterized protein</fullName>
    </submittedName>
</protein>
<name>A0AAV4AXT4_9GAST</name>
<dbReference type="Proteomes" id="UP000735302">
    <property type="component" value="Unassembled WGS sequence"/>
</dbReference>
<reference evidence="1 2" key="1">
    <citation type="journal article" date="2021" name="Elife">
        <title>Chloroplast acquisition without the gene transfer in kleptoplastic sea slugs, Plakobranchus ocellatus.</title>
        <authorList>
            <person name="Maeda T."/>
            <person name="Takahashi S."/>
            <person name="Yoshida T."/>
            <person name="Shimamura S."/>
            <person name="Takaki Y."/>
            <person name="Nagai Y."/>
            <person name="Toyoda A."/>
            <person name="Suzuki Y."/>
            <person name="Arimoto A."/>
            <person name="Ishii H."/>
            <person name="Satoh N."/>
            <person name="Nishiyama T."/>
            <person name="Hasebe M."/>
            <person name="Maruyama T."/>
            <person name="Minagawa J."/>
            <person name="Obokata J."/>
            <person name="Shigenobu S."/>
        </authorList>
    </citation>
    <scope>NUCLEOTIDE SEQUENCE [LARGE SCALE GENOMIC DNA]</scope>
</reference>
<gene>
    <name evidence="1" type="ORF">PoB_003823700</name>
</gene>
<proteinExistence type="predicted"/>
<comment type="caution">
    <text evidence="1">The sequence shown here is derived from an EMBL/GenBank/DDBJ whole genome shotgun (WGS) entry which is preliminary data.</text>
</comment>
<organism evidence="1 2">
    <name type="scientific">Plakobranchus ocellatus</name>
    <dbReference type="NCBI Taxonomy" id="259542"/>
    <lineage>
        <taxon>Eukaryota</taxon>
        <taxon>Metazoa</taxon>
        <taxon>Spiralia</taxon>
        <taxon>Lophotrochozoa</taxon>
        <taxon>Mollusca</taxon>
        <taxon>Gastropoda</taxon>
        <taxon>Heterobranchia</taxon>
        <taxon>Euthyneura</taxon>
        <taxon>Panpulmonata</taxon>
        <taxon>Sacoglossa</taxon>
        <taxon>Placobranchoidea</taxon>
        <taxon>Plakobranchidae</taxon>
        <taxon>Plakobranchus</taxon>
    </lineage>
</organism>
<keyword evidence="2" id="KW-1185">Reference proteome</keyword>
<accession>A0AAV4AXT4</accession>
<dbReference type="AlphaFoldDB" id="A0AAV4AXT4"/>
<evidence type="ECO:0000313" key="2">
    <source>
        <dbReference type="Proteomes" id="UP000735302"/>
    </source>
</evidence>